<dbReference type="InterPro" id="IPR000668">
    <property type="entry name" value="Peptidase_C1A_C"/>
</dbReference>
<protein>
    <submittedName>
        <fullName evidence="4">Ananain protein</fullName>
        <ecNumber evidence="4">3.4.22.31</ecNumber>
    </submittedName>
</protein>
<dbReference type="PANTHER" id="PTHR32176:SF109">
    <property type="entry name" value="PATATIN-LIKE PROTEIN 2"/>
    <property type="match status" value="1"/>
</dbReference>
<dbReference type="Gene3D" id="3.40.1090.10">
    <property type="entry name" value="Cytosolic phospholipase A2 catalytic domain"/>
    <property type="match status" value="1"/>
</dbReference>
<dbReference type="Pfam" id="PF00112">
    <property type="entry name" value="Peptidase_C1"/>
    <property type="match status" value="1"/>
</dbReference>
<dbReference type="SUPFAM" id="SSF54001">
    <property type="entry name" value="Cysteine proteinases"/>
    <property type="match status" value="1"/>
</dbReference>
<sequence length="412" mass="46575">MISTQESSSLTREVWYPRFELWLVEHGKMYNVPGEKELRFQTYHGNAIYVENHNSQNHPYKLKLNRFADLSHDEYTGSYKSTEMIDQRRKGKTESFKSDRYSPTPADVLPESVGWGERSAVARVKDQGTCSEKAFWIDGDEGLPADHKTRKAVCIDGYEGLPANNEQSLLKAVANQPVSVSIEAASRDFQFYSGVSVVVGYGTEAGKNYWLVRNSWGAEWGEKGYVKIERNVTEKTGKCGIAMEALYPVKNGQNPAMVAVAEVIMERSRRDPTWSAKDYQFLVLSLGTGCLDMEEKYDATKSSTWGILGWWLRSGGSSPVLNVFSSGYSYMADYFASAFLKGLNSEVLYLQIHEVTLSDVMATMDLATDEYLENLVEHDPHITNEMRIESFATTLRDIYLAKSEMGKEERDE</sequence>
<name>A0A9K3NRP9_HELAN</name>
<dbReference type="EMBL" id="MNCJ02000319">
    <property type="protein sequence ID" value="KAF5809033.1"/>
    <property type="molecule type" value="Genomic_DNA"/>
</dbReference>
<dbReference type="EC" id="3.4.22.31" evidence="4"/>
<dbReference type="InterPro" id="IPR038765">
    <property type="entry name" value="Papain-like_cys_pep_sf"/>
</dbReference>
<dbReference type="CDD" id="cd02248">
    <property type="entry name" value="Peptidase_C1A"/>
    <property type="match status" value="1"/>
</dbReference>
<gene>
    <name evidence="4" type="ORF">HanXRQr2_Chr04g0152421</name>
</gene>
<dbReference type="GO" id="GO:0004620">
    <property type="term" value="F:phospholipase activity"/>
    <property type="evidence" value="ECO:0000318"/>
    <property type="project" value="GO_Central"/>
</dbReference>
<organism evidence="4 5">
    <name type="scientific">Helianthus annuus</name>
    <name type="common">Common sunflower</name>
    <dbReference type="NCBI Taxonomy" id="4232"/>
    <lineage>
        <taxon>Eukaryota</taxon>
        <taxon>Viridiplantae</taxon>
        <taxon>Streptophyta</taxon>
        <taxon>Embryophyta</taxon>
        <taxon>Tracheophyta</taxon>
        <taxon>Spermatophyta</taxon>
        <taxon>Magnoliopsida</taxon>
        <taxon>eudicotyledons</taxon>
        <taxon>Gunneridae</taxon>
        <taxon>Pentapetalae</taxon>
        <taxon>asterids</taxon>
        <taxon>campanulids</taxon>
        <taxon>Asterales</taxon>
        <taxon>Asteraceae</taxon>
        <taxon>Asteroideae</taxon>
        <taxon>Heliantheae alliance</taxon>
        <taxon>Heliantheae</taxon>
        <taxon>Helianthus</taxon>
    </lineage>
</organism>
<reference evidence="4" key="1">
    <citation type="journal article" date="2017" name="Nature">
        <title>The sunflower genome provides insights into oil metabolism, flowering and Asterid evolution.</title>
        <authorList>
            <person name="Badouin H."/>
            <person name="Gouzy J."/>
            <person name="Grassa C.J."/>
            <person name="Murat F."/>
            <person name="Staton S.E."/>
            <person name="Cottret L."/>
            <person name="Lelandais-Briere C."/>
            <person name="Owens G.L."/>
            <person name="Carrere S."/>
            <person name="Mayjonade B."/>
            <person name="Legrand L."/>
            <person name="Gill N."/>
            <person name="Kane N.C."/>
            <person name="Bowers J.E."/>
            <person name="Hubner S."/>
            <person name="Bellec A."/>
            <person name="Berard A."/>
            <person name="Berges H."/>
            <person name="Blanchet N."/>
            <person name="Boniface M.C."/>
            <person name="Brunel D."/>
            <person name="Catrice O."/>
            <person name="Chaidir N."/>
            <person name="Claudel C."/>
            <person name="Donnadieu C."/>
            <person name="Faraut T."/>
            <person name="Fievet G."/>
            <person name="Helmstetter N."/>
            <person name="King M."/>
            <person name="Knapp S.J."/>
            <person name="Lai Z."/>
            <person name="Le Paslier M.C."/>
            <person name="Lippi Y."/>
            <person name="Lorenzon L."/>
            <person name="Mandel J.R."/>
            <person name="Marage G."/>
            <person name="Marchand G."/>
            <person name="Marquand E."/>
            <person name="Bret-Mestries E."/>
            <person name="Morien E."/>
            <person name="Nambeesan S."/>
            <person name="Nguyen T."/>
            <person name="Pegot-Espagnet P."/>
            <person name="Pouilly N."/>
            <person name="Raftis F."/>
            <person name="Sallet E."/>
            <person name="Schiex T."/>
            <person name="Thomas J."/>
            <person name="Vandecasteele C."/>
            <person name="Vares D."/>
            <person name="Vear F."/>
            <person name="Vautrin S."/>
            <person name="Crespi M."/>
            <person name="Mangin B."/>
            <person name="Burke J.M."/>
            <person name="Salse J."/>
            <person name="Munos S."/>
            <person name="Vincourt P."/>
            <person name="Rieseberg L.H."/>
            <person name="Langlade N.B."/>
        </authorList>
    </citation>
    <scope>NUCLEOTIDE SEQUENCE</scope>
    <source>
        <tissue evidence="4">Leaves</tissue>
    </source>
</reference>
<dbReference type="Pfam" id="PF08246">
    <property type="entry name" value="Inhibitor_I29"/>
    <property type="match status" value="1"/>
</dbReference>
<dbReference type="PANTHER" id="PTHR32176">
    <property type="entry name" value="XYLOSE ISOMERASE"/>
    <property type="match status" value="1"/>
</dbReference>
<evidence type="ECO:0000256" key="1">
    <source>
        <dbReference type="ARBA" id="ARBA00023157"/>
    </source>
</evidence>
<dbReference type="SMART" id="SM00645">
    <property type="entry name" value="Pept_C1"/>
    <property type="match status" value="1"/>
</dbReference>
<reference evidence="4" key="2">
    <citation type="submission" date="2020-06" db="EMBL/GenBank/DDBJ databases">
        <title>Helianthus annuus Genome sequencing and assembly Release 2.</title>
        <authorList>
            <person name="Gouzy J."/>
            <person name="Langlade N."/>
            <person name="Munos S."/>
        </authorList>
    </citation>
    <scope>NUCLEOTIDE SEQUENCE</scope>
    <source>
        <tissue evidence="4">Leaves</tissue>
    </source>
</reference>
<dbReference type="InterPro" id="IPR039417">
    <property type="entry name" value="Peptidase_C1A_papain-like"/>
</dbReference>
<dbReference type="GO" id="GO:0047372">
    <property type="term" value="F:monoacylglycerol lipase activity"/>
    <property type="evidence" value="ECO:0000318"/>
    <property type="project" value="GO_Central"/>
</dbReference>
<dbReference type="GO" id="GO:0006508">
    <property type="term" value="P:proteolysis"/>
    <property type="evidence" value="ECO:0007669"/>
    <property type="project" value="InterPro"/>
</dbReference>
<dbReference type="PROSITE" id="PS00640">
    <property type="entry name" value="THIOL_PROTEASE_ASN"/>
    <property type="match status" value="1"/>
</dbReference>
<keyword evidence="1" id="KW-1015">Disulfide bond</keyword>
<feature type="domain" description="Peptidase C1A papain C-terminal" evidence="2">
    <location>
        <begin position="109"/>
        <end position="249"/>
    </location>
</feature>
<keyword evidence="5" id="KW-1185">Reference proteome</keyword>
<evidence type="ECO:0000259" key="2">
    <source>
        <dbReference type="SMART" id="SM00645"/>
    </source>
</evidence>
<evidence type="ECO:0000313" key="4">
    <source>
        <dbReference type="EMBL" id="KAF5809033.1"/>
    </source>
</evidence>
<evidence type="ECO:0000313" key="5">
    <source>
        <dbReference type="Proteomes" id="UP000215914"/>
    </source>
</evidence>
<dbReference type="Gramene" id="mRNA:HanXRQr2_Chr04g0152421">
    <property type="protein sequence ID" value="mRNA:HanXRQr2_Chr04g0152421"/>
    <property type="gene ID" value="HanXRQr2_Chr04g0152421"/>
</dbReference>
<dbReference type="InterPro" id="IPR013201">
    <property type="entry name" value="Prot_inhib_I29"/>
</dbReference>
<dbReference type="InterPro" id="IPR025661">
    <property type="entry name" value="Pept_asp_AS"/>
</dbReference>
<dbReference type="Gene3D" id="3.90.70.10">
    <property type="entry name" value="Cysteine proteinases"/>
    <property type="match status" value="2"/>
</dbReference>
<dbReference type="Proteomes" id="UP000215914">
    <property type="component" value="Unassembled WGS sequence"/>
</dbReference>
<dbReference type="SMART" id="SM00848">
    <property type="entry name" value="Inhibitor_I29"/>
    <property type="match status" value="1"/>
</dbReference>
<dbReference type="AlphaFoldDB" id="A0A9K3NRP9"/>
<feature type="domain" description="Cathepsin propeptide inhibitor" evidence="3">
    <location>
        <begin position="19"/>
        <end position="75"/>
    </location>
</feature>
<evidence type="ECO:0000259" key="3">
    <source>
        <dbReference type="SMART" id="SM00848"/>
    </source>
</evidence>
<accession>A0A9K3NRP9</accession>
<keyword evidence="4" id="KW-0378">Hydrolase</keyword>
<dbReference type="GO" id="GO:0008234">
    <property type="term" value="F:cysteine-type peptidase activity"/>
    <property type="evidence" value="ECO:0007669"/>
    <property type="project" value="InterPro"/>
</dbReference>
<proteinExistence type="predicted"/>
<comment type="caution">
    <text evidence="4">The sequence shown here is derived from an EMBL/GenBank/DDBJ whole genome shotgun (WGS) entry which is preliminary data.</text>
</comment>